<gene>
    <name evidence="1" type="ORF">BDV96DRAFT_643966</name>
</gene>
<proteinExistence type="predicted"/>
<dbReference type="Proteomes" id="UP000799770">
    <property type="component" value="Unassembled WGS sequence"/>
</dbReference>
<accession>A0A6A5ZF84</accession>
<dbReference type="AlphaFoldDB" id="A0A6A5ZF84"/>
<organism evidence="1 2">
    <name type="scientific">Lophiotrema nucula</name>
    <dbReference type="NCBI Taxonomy" id="690887"/>
    <lineage>
        <taxon>Eukaryota</taxon>
        <taxon>Fungi</taxon>
        <taxon>Dikarya</taxon>
        <taxon>Ascomycota</taxon>
        <taxon>Pezizomycotina</taxon>
        <taxon>Dothideomycetes</taxon>
        <taxon>Pleosporomycetidae</taxon>
        <taxon>Pleosporales</taxon>
        <taxon>Lophiotremataceae</taxon>
        <taxon>Lophiotrema</taxon>
    </lineage>
</organism>
<evidence type="ECO:0000313" key="1">
    <source>
        <dbReference type="EMBL" id="KAF2117603.1"/>
    </source>
</evidence>
<protein>
    <submittedName>
        <fullName evidence="1">Uncharacterized protein</fullName>
    </submittedName>
</protein>
<evidence type="ECO:0000313" key="2">
    <source>
        <dbReference type="Proteomes" id="UP000799770"/>
    </source>
</evidence>
<sequence length="409" mass="45464">MFDLSSERLLENEERFAPRNGHRFVEIWECGDARPPIYRSGDLKEKEIASWIHEERSANGPIQSGLRVLLCPKPAGKPSSGKLPFSQETFRQLSQAWRIPSTFLRAIAQKLSVVTRCSVAPVCSVGMERSAASLPNSPRSPRHRVATFSSLPASPVKERVEEEGILDDRKSSISDSATCLLVRGDVDWTWDYTMLLIHDPAAHMTYAIVVGLTAIEIDLIQSYLSSPAITGSSLSTHPILLPVLLLDLATDETASLLKIRIKLLSQIQQQTGMDRFNSLRSANVSGRTSIGGREKERHELDLDAVMLRLTCLSDWVAAQRGFVSIQQRVVGVIEEMLCSVPQSPGTSPAAYVKTQFTERLSFISQSLYAAEQKCQYLERSISAQVQTIYSLIGQKDNRLNIALQARLVR</sequence>
<reference evidence="1" key="1">
    <citation type="journal article" date="2020" name="Stud. Mycol.">
        <title>101 Dothideomycetes genomes: a test case for predicting lifestyles and emergence of pathogens.</title>
        <authorList>
            <person name="Haridas S."/>
            <person name="Albert R."/>
            <person name="Binder M."/>
            <person name="Bloem J."/>
            <person name="Labutti K."/>
            <person name="Salamov A."/>
            <person name="Andreopoulos B."/>
            <person name="Baker S."/>
            <person name="Barry K."/>
            <person name="Bills G."/>
            <person name="Bluhm B."/>
            <person name="Cannon C."/>
            <person name="Castanera R."/>
            <person name="Culley D."/>
            <person name="Daum C."/>
            <person name="Ezra D."/>
            <person name="Gonzalez J."/>
            <person name="Henrissat B."/>
            <person name="Kuo A."/>
            <person name="Liang C."/>
            <person name="Lipzen A."/>
            <person name="Lutzoni F."/>
            <person name="Magnuson J."/>
            <person name="Mondo S."/>
            <person name="Nolan M."/>
            <person name="Ohm R."/>
            <person name="Pangilinan J."/>
            <person name="Park H.-J."/>
            <person name="Ramirez L."/>
            <person name="Alfaro M."/>
            <person name="Sun H."/>
            <person name="Tritt A."/>
            <person name="Yoshinaga Y."/>
            <person name="Zwiers L.-H."/>
            <person name="Turgeon B."/>
            <person name="Goodwin S."/>
            <person name="Spatafora J."/>
            <person name="Crous P."/>
            <person name="Grigoriev I."/>
        </authorList>
    </citation>
    <scope>NUCLEOTIDE SEQUENCE</scope>
    <source>
        <strain evidence="1">CBS 627.86</strain>
    </source>
</reference>
<keyword evidence="2" id="KW-1185">Reference proteome</keyword>
<dbReference type="OrthoDB" id="2830640at2759"/>
<dbReference type="EMBL" id="ML977318">
    <property type="protein sequence ID" value="KAF2117603.1"/>
    <property type="molecule type" value="Genomic_DNA"/>
</dbReference>
<name>A0A6A5ZF84_9PLEO</name>